<dbReference type="SUPFAM" id="SSF51197">
    <property type="entry name" value="Clavaminate synthase-like"/>
    <property type="match status" value="1"/>
</dbReference>
<dbReference type="Pfam" id="PF03171">
    <property type="entry name" value="2OG-FeII_Oxy"/>
    <property type="match status" value="1"/>
</dbReference>
<comment type="similarity">
    <text evidence="1 2">Belongs to the iron/ascorbate-dependent oxidoreductase family.</text>
</comment>
<gene>
    <name evidence="5" type="ORF">Z518_00040</name>
</gene>
<dbReference type="InterPro" id="IPR005123">
    <property type="entry name" value="Oxoglu/Fe-dep_dioxygenase_dom"/>
</dbReference>
<dbReference type="OrthoDB" id="288590at2759"/>
<dbReference type="AlphaFoldDB" id="A0A0D2G344"/>
<organism evidence="5 6">
    <name type="scientific">Rhinocladiella mackenziei CBS 650.93</name>
    <dbReference type="NCBI Taxonomy" id="1442369"/>
    <lineage>
        <taxon>Eukaryota</taxon>
        <taxon>Fungi</taxon>
        <taxon>Dikarya</taxon>
        <taxon>Ascomycota</taxon>
        <taxon>Pezizomycotina</taxon>
        <taxon>Eurotiomycetes</taxon>
        <taxon>Chaetothyriomycetidae</taxon>
        <taxon>Chaetothyriales</taxon>
        <taxon>Herpotrichiellaceae</taxon>
        <taxon>Rhinocladiella</taxon>
    </lineage>
</organism>
<dbReference type="GO" id="GO:0044283">
    <property type="term" value="P:small molecule biosynthetic process"/>
    <property type="evidence" value="ECO:0007669"/>
    <property type="project" value="UniProtKB-ARBA"/>
</dbReference>
<dbReference type="Proteomes" id="UP000053617">
    <property type="component" value="Unassembled WGS sequence"/>
</dbReference>
<dbReference type="Pfam" id="PF14226">
    <property type="entry name" value="DIOX_N"/>
    <property type="match status" value="1"/>
</dbReference>
<evidence type="ECO:0000256" key="1">
    <source>
        <dbReference type="ARBA" id="ARBA00008056"/>
    </source>
</evidence>
<evidence type="ECO:0000259" key="4">
    <source>
        <dbReference type="PROSITE" id="PS51471"/>
    </source>
</evidence>
<reference evidence="5 6" key="1">
    <citation type="submission" date="2015-01" db="EMBL/GenBank/DDBJ databases">
        <title>The Genome Sequence of Rhinocladiella mackenzie CBS 650.93.</title>
        <authorList>
            <consortium name="The Broad Institute Genomics Platform"/>
            <person name="Cuomo C."/>
            <person name="de Hoog S."/>
            <person name="Gorbushina A."/>
            <person name="Stielow B."/>
            <person name="Teixiera M."/>
            <person name="Abouelleil A."/>
            <person name="Chapman S.B."/>
            <person name="Priest M."/>
            <person name="Young S.K."/>
            <person name="Wortman J."/>
            <person name="Nusbaum C."/>
            <person name="Birren B."/>
        </authorList>
    </citation>
    <scope>NUCLEOTIDE SEQUENCE [LARGE SCALE GENOMIC DNA]</scope>
    <source>
        <strain evidence="5 6">CBS 650.93</strain>
    </source>
</reference>
<dbReference type="InterPro" id="IPR027443">
    <property type="entry name" value="IPNS-like_sf"/>
</dbReference>
<evidence type="ECO:0000313" key="6">
    <source>
        <dbReference type="Proteomes" id="UP000053617"/>
    </source>
</evidence>
<keyword evidence="2" id="KW-0560">Oxidoreductase</keyword>
<dbReference type="GO" id="GO:0016491">
    <property type="term" value="F:oxidoreductase activity"/>
    <property type="evidence" value="ECO:0007669"/>
    <property type="project" value="UniProtKB-KW"/>
</dbReference>
<keyword evidence="6" id="KW-1185">Reference proteome</keyword>
<dbReference type="GO" id="GO:0046872">
    <property type="term" value="F:metal ion binding"/>
    <property type="evidence" value="ECO:0007669"/>
    <property type="project" value="UniProtKB-KW"/>
</dbReference>
<dbReference type="VEuPathDB" id="FungiDB:Z518_00040"/>
<dbReference type="HOGENOM" id="CLU_010119_6_1_1"/>
<keyword evidence="2" id="KW-0408">Iron</keyword>
<accession>A0A0D2G344</accession>
<dbReference type="InterPro" id="IPR026992">
    <property type="entry name" value="DIOX_N"/>
</dbReference>
<dbReference type="PROSITE" id="PS51471">
    <property type="entry name" value="FE2OG_OXY"/>
    <property type="match status" value="1"/>
</dbReference>
<feature type="domain" description="Fe2OG dioxygenase" evidence="4">
    <location>
        <begin position="162"/>
        <end position="326"/>
    </location>
</feature>
<sequence length="370" mass="41670">MEFAEIPVIDFSPFLEANQEQVARQVDEALCKHGFLYLTNHGISKEKIEEAFQWSRKFYTLPLSERLKLVAPNPTTSYGYTALNTEIVRGRPCMKESFEFGNPDFLNRPSMWPSEELLPGFKEGLMAFYEDCSRLTRRLLDCLSLALHLPPDYALINYHIRSLFSMDLIRYPAVPVQALRSGSQVRLPAHSDPNALTILFQEDIPKSGNEGDGIIGSGLEIAVVGSSERGTSESYEKTGTWRAVAPKPGTVIVNVGYLLKRWTNSRWKSAVHRVGEPVKLSASIAEKSQPGGEKQGQKTIEEDEKDAEIEAEMAPERYSIPFFSAPDPETVIEALPGTWGEEKPKKWGPLPVADYWAKKRRDIKLDQHQD</sequence>
<dbReference type="Gene3D" id="2.60.120.330">
    <property type="entry name" value="B-lactam Antibiotic, Isopenicillin N Synthase, Chain"/>
    <property type="match status" value="1"/>
</dbReference>
<evidence type="ECO:0000313" key="5">
    <source>
        <dbReference type="EMBL" id="KIX08962.1"/>
    </source>
</evidence>
<dbReference type="STRING" id="1442369.A0A0D2G344"/>
<evidence type="ECO:0000256" key="2">
    <source>
        <dbReference type="RuleBase" id="RU003682"/>
    </source>
</evidence>
<keyword evidence="2" id="KW-0479">Metal-binding</keyword>
<dbReference type="RefSeq" id="XP_013276098.1">
    <property type="nucleotide sequence ID" value="XM_013420644.1"/>
</dbReference>
<protein>
    <recommendedName>
        <fullName evidence="4">Fe2OG dioxygenase domain-containing protein</fullName>
    </recommendedName>
</protein>
<evidence type="ECO:0000256" key="3">
    <source>
        <dbReference type="SAM" id="MobiDB-lite"/>
    </source>
</evidence>
<proteinExistence type="inferred from homology"/>
<dbReference type="InterPro" id="IPR044861">
    <property type="entry name" value="IPNS-like_FE2OG_OXY"/>
</dbReference>
<dbReference type="EMBL" id="KN847475">
    <property type="protein sequence ID" value="KIX08962.1"/>
    <property type="molecule type" value="Genomic_DNA"/>
</dbReference>
<dbReference type="PANTHER" id="PTHR47990">
    <property type="entry name" value="2-OXOGLUTARATE (2OG) AND FE(II)-DEPENDENT OXYGENASE SUPERFAMILY PROTEIN-RELATED"/>
    <property type="match status" value="1"/>
</dbReference>
<name>A0A0D2G344_9EURO</name>
<dbReference type="GeneID" id="25288111"/>
<dbReference type="InterPro" id="IPR050231">
    <property type="entry name" value="Iron_ascorbate_oxido_reductase"/>
</dbReference>
<feature type="region of interest" description="Disordered" evidence="3">
    <location>
        <begin position="283"/>
        <end position="304"/>
    </location>
</feature>